<dbReference type="EMBL" id="JAUCGM010000550">
    <property type="protein sequence ID" value="MDM8563282.1"/>
    <property type="molecule type" value="Genomic_DNA"/>
</dbReference>
<evidence type="ECO:0000313" key="1">
    <source>
        <dbReference type="EMBL" id="MDM8563282.1"/>
    </source>
</evidence>
<dbReference type="InterPro" id="IPR011006">
    <property type="entry name" value="CheY-like_superfamily"/>
</dbReference>
<organism evidence="1 2">
    <name type="scientific">Candidatus Marithioploca araucensis</name>
    <dbReference type="NCBI Taxonomy" id="70273"/>
    <lineage>
        <taxon>Bacteria</taxon>
        <taxon>Pseudomonadati</taxon>
        <taxon>Pseudomonadota</taxon>
        <taxon>Gammaproteobacteria</taxon>
        <taxon>Thiotrichales</taxon>
        <taxon>Thiotrichaceae</taxon>
        <taxon>Candidatus Marithioploca</taxon>
    </lineage>
</organism>
<dbReference type="Gene3D" id="3.40.50.2300">
    <property type="match status" value="1"/>
</dbReference>
<proteinExistence type="predicted"/>
<reference evidence="1" key="1">
    <citation type="submission" date="2023-06" db="EMBL/GenBank/DDBJ databases">
        <title>Uncultivated large filamentous bacteria from sulfidic sediments reveal new species and different genomic features in energy metabolism and defense.</title>
        <authorList>
            <person name="Fonseca A."/>
        </authorList>
    </citation>
    <scope>NUCLEOTIDE SEQUENCE</scope>
    <source>
        <strain evidence="1">HSG4</strain>
    </source>
</reference>
<keyword evidence="2" id="KW-1185">Reference proteome</keyword>
<protein>
    <recommendedName>
        <fullName evidence="3">Response regulator</fullName>
    </recommendedName>
</protein>
<name>A0ABT7VUQ3_9GAMM</name>
<dbReference type="SUPFAM" id="SSF52172">
    <property type="entry name" value="CheY-like"/>
    <property type="match status" value="1"/>
</dbReference>
<sequence>VLITDTMVKGEEMSTLIHVLKETYPLTLVIVLTTQTDAHLVVGMINGGQIFRYLHKPVETHLLEFSINAALKCYTQFQHEPSLLESQQVEQTYEETPESKGKVAMLKEKLRFLQERMRKFLRI</sequence>
<dbReference type="Proteomes" id="UP001171945">
    <property type="component" value="Unassembled WGS sequence"/>
</dbReference>
<feature type="non-terminal residue" evidence="1">
    <location>
        <position position="1"/>
    </location>
</feature>
<gene>
    <name evidence="1" type="ORF">QUF54_08005</name>
</gene>
<evidence type="ECO:0008006" key="3">
    <source>
        <dbReference type="Google" id="ProtNLM"/>
    </source>
</evidence>
<accession>A0ABT7VUQ3</accession>
<evidence type="ECO:0000313" key="2">
    <source>
        <dbReference type="Proteomes" id="UP001171945"/>
    </source>
</evidence>
<comment type="caution">
    <text evidence="1">The sequence shown here is derived from an EMBL/GenBank/DDBJ whole genome shotgun (WGS) entry which is preliminary data.</text>
</comment>